<evidence type="ECO:0000313" key="1">
    <source>
        <dbReference type="EMBL" id="ANY84573.1"/>
    </source>
</evidence>
<protein>
    <submittedName>
        <fullName evidence="1">Uncharacterized protein</fullName>
    </submittedName>
</protein>
<sequence length="69" mass="7315">MLRMAAPLDLRVTMTAAASVAQLRTPALVGRRDAHHKFPRVETKGANAALASADSVDHATAMSVMILCK</sequence>
<organism evidence="1">
    <name type="scientific">Microvirga ossetica</name>
    <dbReference type="NCBI Taxonomy" id="1882682"/>
    <lineage>
        <taxon>Bacteria</taxon>
        <taxon>Pseudomonadati</taxon>
        <taxon>Pseudomonadota</taxon>
        <taxon>Alphaproteobacteria</taxon>
        <taxon>Hyphomicrobiales</taxon>
        <taxon>Methylobacteriaceae</taxon>
        <taxon>Microvirga</taxon>
    </lineage>
</organism>
<gene>
    <name evidence="1" type="ORF">BB934_41030</name>
</gene>
<dbReference type="AlphaFoldDB" id="A0A1B2EXB0"/>
<geneLocation type="plasmid" evidence="1">
    <name>unnamed2</name>
</geneLocation>
<name>A0A1B2EXB0_9HYPH</name>
<accession>A0A1B2EXB0</accession>
<keyword evidence="1" id="KW-0614">Plasmid</keyword>
<reference evidence="1" key="1">
    <citation type="submission" date="2016-07" db="EMBL/GenBank/DDBJ databases">
        <title>Microvirga ossetica sp. nov. a new species of rhizobia isolated from root nodules of the legume species Vicia alpestris Steven originated from North Ossetia region in the Caucasus.</title>
        <authorList>
            <person name="Safronova V.I."/>
            <person name="Kuznetsova I.G."/>
            <person name="Sazanova A.L."/>
            <person name="Belimov A."/>
            <person name="Andronov E."/>
            <person name="Osledkin Y.S."/>
            <person name="Onishchuk O.P."/>
            <person name="Kurchak O.N."/>
            <person name="Shaposhnikov A.I."/>
            <person name="Willems A."/>
            <person name="Tikhonovich I.A."/>
        </authorList>
    </citation>
    <scope>NUCLEOTIDE SEQUENCE [LARGE SCALE GENOMIC DNA]</scope>
    <source>
        <strain evidence="1">V5/3M</strain>
        <plasmid evidence="1">unnamed2</plasmid>
    </source>
</reference>
<proteinExistence type="predicted"/>
<dbReference type="KEGG" id="moc:BB934_41030"/>
<dbReference type="EMBL" id="CP016619">
    <property type="protein sequence ID" value="ANY84573.1"/>
    <property type="molecule type" value="Genomic_DNA"/>
</dbReference>